<evidence type="ECO:0008006" key="4">
    <source>
        <dbReference type="Google" id="ProtNLM"/>
    </source>
</evidence>
<comment type="caution">
    <text evidence="2">The sequence shown here is derived from an EMBL/GenBank/DDBJ whole genome shotgun (WGS) entry which is preliminary data.</text>
</comment>
<reference evidence="2" key="2">
    <citation type="submission" date="2023-01" db="EMBL/GenBank/DDBJ databases">
        <authorList>
            <person name="Sun Q."/>
            <person name="Evtushenko L."/>
        </authorList>
    </citation>
    <scope>NUCLEOTIDE SEQUENCE</scope>
    <source>
        <strain evidence="2">VKM B-2789</strain>
    </source>
</reference>
<dbReference type="AlphaFoldDB" id="A0A9W6NCH5"/>
<proteinExistence type="predicted"/>
<evidence type="ECO:0000313" key="2">
    <source>
        <dbReference type="EMBL" id="GLK85813.1"/>
    </source>
</evidence>
<evidence type="ECO:0000256" key="1">
    <source>
        <dbReference type="SAM" id="SignalP"/>
    </source>
</evidence>
<dbReference type="EMBL" id="BSFM01000017">
    <property type="protein sequence ID" value="GLK85813.1"/>
    <property type="molecule type" value="Genomic_DNA"/>
</dbReference>
<dbReference type="Pfam" id="PF06191">
    <property type="entry name" value="DUF995"/>
    <property type="match status" value="1"/>
</dbReference>
<protein>
    <recommendedName>
        <fullName evidence="4">DUF995 domain-containing protein</fullName>
    </recommendedName>
</protein>
<keyword evidence="3" id="KW-1185">Reference proteome</keyword>
<feature type="signal peptide" evidence="1">
    <location>
        <begin position="1"/>
        <end position="23"/>
    </location>
</feature>
<name>A0A9W6NCH5_9HYPH</name>
<reference evidence="2" key="1">
    <citation type="journal article" date="2014" name="Int. J. Syst. Evol. Microbiol.">
        <title>Complete genome sequence of Corynebacterium casei LMG S-19264T (=DSM 44701T), isolated from a smear-ripened cheese.</title>
        <authorList>
            <consortium name="US DOE Joint Genome Institute (JGI-PGF)"/>
            <person name="Walter F."/>
            <person name="Albersmeier A."/>
            <person name="Kalinowski J."/>
            <person name="Ruckert C."/>
        </authorList>
    </citation>
    <scope>NUCLEOTIDE SEQUENCE</scope>
    <source>
        <strain evidence="2">VKM B-2789</strain>
    </source>
</reference>
<feature type="chain" id="PRO_5040782748" description="DUF995 domain-containing protein" evidence="1">
    <location>
        <begin position="24"/>
        <end position="177"/>
    </location>
</feature>
<evidence type="ECO:0000313" key="3">
    <source>
        <dbReference type="Proteomes" id="UP001143330"/>
    </source>
</evidence>
<keyword evidence="1" id="KW-0732">Signal</keyword>
<gene>
    <name evidence="2" type="ORF">GCM10017653_38830</name>
</gene>
<sequence length="177" mass="19128">MMKSIPAITVVAALAIFAPAAYAQAPAPQAAIKPNPTGVPKTSSINSLYAGKSWMWSDGAAYFSPDRKFVAWSGSGKNMAYVQGTWWVSPTGWVCFQGLWHANGPSGRNSTCFSHRMGPDQVMYQRKEPGGEWYVFKHAQPVAGDEYAKFKNGDFATAGATRAKQELKALKALSSSN</sequence>
<organism evidence="2 3">
    <name type="scientific">Ancylobacter defluvii</name>
    <dbReference type="NCBI Taxonomy" id="1282440"/>
    <lineage>
        <taxon>Bacteria</taxon>
        <taxon>Pseudomonadati</taxon>
        <taxon>Pseudomonadota</taxon>
        <taxon>Alphaproteobacteria</taxon>
        <taxon>Hyphomicrobiales</taxon>
        <taxon>Xanthobacteraceae</taxon>
        <taxon>Ancylobacter</taxon>
    </lineage>
</organism>
<dbReference type="RefSeq" id="WP_213359587.1">
    <property type="nucleotide sequence ID" value="NZ_BSFM01000017.1"/>
</dbReference>
<dbReference type="Proteomes" id="UP001143330">
    <property type="component" value="Unassembled WGS sequence"/>
</dbReference>
<dbReference type="InterPro" id="IPR009337">
    <property type="entry name" value="DUF995"/>
</dbReference>
<accession>A0A9W6NCH5</accession>